<dbReference type="Pfam" id="PF21516">
    <property type="entry name" value="YqeH-like_C"/>
    <property type="match status" value="1"/>
</dbReference>
<dbReference type="SUPFAM" id="SSF52540">
    <property type="entry name" value="P-loop containing nucleoside triphosphate hydrolases"/>
    <property type="match status" value="1"/>
</dbReference>
<dbReference type="InterPro" id="IPR006073">
    <property type="entry name" value="GTP-bd"/>
</dbReference>
<feature type="compositionally biased region" description="Basic and acidic residues" evidence="1">
    <location>
        <begin position="100"/>
        <end position="114"/>
    </location>
</feature>
<gene>
    <name evidence="4" type="primary">NOA1</name>
</gene>
<evidence type="ECO:0000313" key="5">
    <source>
        <dbReference type="Proteomes" id="UP000472273"/>
    </source>
</evidence>
<dbReference type="OrthoDB" id="1696305at2759"/>
<organism evidence="4 5">
    <name type="scientific">Pseudonaja textilis</name>
    <name type="common">Eastern brown snake</name>
    <dbReference type="NCBI Taxonomy" id="8673"/>
    <lineage>
        <taxon>Eukaryota</taxon>
        <taxon>Metazoa</taxon>
        <taxon>Chordata</taxon>
        <taxon>Craniata</taxon>
        <taxon>Vertebrata</taxon>
        <taxon>Euteleostomi</taxon>
        <taxon>Lepidosauria</taxon>
        <taxon>Squamata</taxon>
        <taxon>Bifurcata</taxon>
        <taxon>Unidentata</taxon>
        <taxon>Episquamata</taxon>
        <taxon>Toxicofera</taxon>
        <taxon>Serpentes</taxon>
        <taxon>Colubroidea</taxon>
        <taxon>Elapidae</taxon>
        <taxon>Hydrophiinae</taxon>
        <taxon>Pseudonaja</taxon>
    </lineage>
</organism>
<dbReference type="CTD" id="84273"/>
<proteinExistence type="predicted"/>
<evidence type="ECO:0000256" key="1">
    <source>
        <dbReference type="SAM" id="MobiDB-lite"/>
    </source>
</evidence>
<keyword evidence="5" id="KW-1185">Reference proteome</keyword>
<reference evidence="4" key="2">
    <citation type="submission" date="2025-09" db="UniProtKB">
        <authorList>
            <consortium name="Ensembl"/>
        </authorList>
    </citation>
    <scope>IDENTIFICATION</scope>
</reference>
<dbReference type="InterPro" id="IPR048422">
    <property type="entry name" value="NOA1/YqeH-like_C"/>
</dbReference>
<dbReference type="RefSeq" id="XP_026579361.1">
    <property type="nucleotide sequence ID" value="XM_026723576.1"/>
</dbReference>
<dbReference type="PANTHER" id="PTHR46406">
    <property type="entry name" value="NITRIC OXIDE-ASSOCIATED PROTEIN 1"/>
    <property type="match status" value="1"/>
</dbReference>
<feature type="domain" description="G" evidence="2">
    <location>
        <begin position="354"/>
        <end position="405"/>
    </location>
</feature>
<dbReference type="Ensembl" id="ENSPTXT00000024341.1">
    <property type="protein sequence ID" value="ENSPTXP00000023609.1"/>
    <property type="gene ID" value="ENSPTXG00000016415.1"/>
</dbReference>
<reference evidence="4" key="1">
    <citation type="submission" date="2025-08" db="UniProtKB">
        <authorList>
            <consortium name="Ensembl"/>
        </authorList>
    </citation>
    <scope>IDENTIFICATION</scope>
</reference>
<dbReference type="PANTHER" id="PTHR46406:SF1">
    <property type="entry name" value="NITRIC OXIDE-ASSOCIATED PROTEIN 1"/>
    <property type="match status" value="1"/>
</dbReference>
<dbReference type="GeneTree" id="ENSGT00390000001695"/>
<dbReference type="CDD" id="cd01855">
    <property type="entry name" value="YqeH"/>
    <property type="match status" value="1"/>
</dbReference>
<dbReference type="InterPro" id="IPR027417">
    <property type="entry name" value="P-loop_NTPase"/>
</dbReference>
<protein>
    <submittedName>
        <fullName evidence="4">Nitric oxide associated 1</fullName>
    </submittedName>
</protein>
<evidence type="ECO:0000259" key="2">
    <source>
        <dbReference type="Pfam" id="PF01926"/>
    </source>
</evidence>
<dbReference type="Proteomes" id="UP000472273">
    <property type="component" value="Unplaced"/>
</dbReference>
<dbReference type="Pfam" id="PF01926">
    <property type="entry name" value="MMR_HSR1"/>
    <property type="match status" value="1"/>
</dbReference>
<accession>A0A670ZLK2</accession>
<dbReference type="Gene3D" id="3.40.50.300">
    <property type="entry name" value="P-loop containing nucleotide triphosphate hydrolases"/>
    <property type="match status" value="1"/>
</dbReference>
<dbReference type="GO" id="GO:0007005">
    <property type="term" value="P:mitochondrion organization"/>
    <property type="evidence" value="ECO:0007669"/>
    <property type="project" value="Ensembl"/>
</dbReference>
<feature type="region of interest" description="Disordered" evidence="1">
    <location>
        <begin position="100"/>
        <end position="138"/>
    </location>
</feature>
<dbReference type="KEGG" id="ptex:113452149"/>
<dbReference type="GO" id="GO:0099617">
    <property type="term" value="C:matrix side of mitochondrial inner membrane"/>
    <property type="evidence" value="ECO:0007669"/>
    <property type="project" value="Ensembl"/>
</dbReference>
<dbReference type="GO" id="GO:0005525">
    <property type="term" value="F:GTP binding"/>
    <property type="evidence" value="ECO:0007669"/>
    <property type="project" value="Ensembl"/>
</dbReference>
<dbReference type="InterPro" id="IPR052807">
    <property type="entry name" value="Mito_transl_resp_regulator"/>
</dbReference>
<sequence>MNVFRRCFAGGLPRFWQPPPLSAPACGKRIGALLCRTSLGGPPHFPLGKEPRGRWGKTAVAVSPELMEQEEFVFPEYVPEELPFDEEKRLVKAAAVQELEQQRAKSDKQPQQRREGRHKAARSHQAAGGADPSVRSSGVNCSGCGAELHCRDPAVVGYVPSEKYLSLVGPEGLLRRKEDEGEPKEEAEGKKGWKDPVRKALEGTVCQRCWLLMHHHQALKVEMPREAYYKVVSTALKRPLRHGRSHLVLCMVNMLDLPDSILPDLPKLVGTDTHLFVLGNKVDLLPADSPKYLKHLQELLLKNCADAGLVDLSQPSGTPNQRIIDIHLISAKTGYGIETLISKLQRSWKLNGDVYLVGAANSGKSTLFNTLLHSDYCKSKASEVIHRATISPFPGTTLNLLKFPIINPTPYRVLRRQERLKEDSEKSEEDLSINEQQQLNILKKQGYLIGRIGRTFKQLGKNEKNIEIDFDVEELSISMEEEPSTPRKAHTPKIELTYNEVKDCRWFYDTPGIIKDECVLNLLTEKEIKCVLPTFAIVPRTFILKPGMTLFLGALGRIDYLQGNQSSWFSVVASNLLPVHVTFTEKADAVYQKHAGQTLLKVPMGGEERMNEFPPLVPQEVILEGIGKNEAIADIKLSSAGWVAVTAHSNNKMQLRCYTPQGTLVTIRKPPMLPYIVHLKGERVKGSSAYRTKRPPSFVQNLKSNINEKNIKYKVL</sequence>
<dbReference type="AlphaFoldDB" id="A0A670ZLK2"/>
<feature type="domain" description="NOA1/YqeH-like C-terminal" evidence="3">
    <location>
        <begin position="569"/>
        <end position="669"/>
    </location>
</feature>
<evidence type="ECO:0000259" key="3">
    <source>
        <dbReference type="Pfam" id="PF21516"/>
    </source>
</evidence>
<evidence type="ECO:0000313" key="4">
    <source>
        <dbReference type="Ensembl" id="ENSPTXP00000023609.1"/>
    </source>
</evidence>
<dbReference type="GeneID" id="113452149"/>
<name>A0A670ZLK2_PSETE</name>
<dbReference type="OMA" id="LGCTNVG"/>